<keyword evidence="4" id="KW-1185">Reference proteome</keyword>
<dbReference type="GO" id="GO:0016628">
    <property type="term" value="F:oxidoreductase activity, acting on the CH-CH group of donors, NAD or NADP as acceptor"/>
    <property type="evidence" value="ECO:0007669"/>
    <property type="project" value="InterPro"/>
</dbReference>
<dbReference type="InterPro" id="IPR036291">
    <property type="entry name" value="NAD(P)-bd_dom_sf"/>
</dbReference>
<evidence type="ECO:0000256" key="1">
    <source>
        <dbReference type="ARBA" id="ARBA00023002"/>
    </source>
</evidence>
<dbReference type="InterPro" id="IPR020843">
    <property type="entry name" value="ER"/>
</dbReference>
<dbReference type="PANTHER" id="PTHR43205:SF19">
    <property type="entry name" value="ENOYL REDUCTASE (ER) DOMAIN-CONTAINING PROTEIN"/>
    <property type="match status" value="1"/>
</dbReference>
<sequence>MSNIPTKTRSWILTNKPTGLATISGDKPTFTLETRDLPALQNDQVLVKALYYSNDPAQRGWISPTIPEGRLYVPPVEVGTAMRTRGLAEVIDSKSDKVPKGTIVSGTTDWNEYVVLDASAVTPVQPLPGGLSLTHYLGALGGTGLTAYYGLVKVCEAKKGEKIVVSGAAGATGSMVVQIAKNIVGASNVIGIAGSDSKCRWVESLGADKCLNYKSPSFAKDLKEATKDGVDVYFDNVGGEILDLMLGNMSMHGRIAACGSISGYNSDDEPTILKNYFQVITMRLQLRGFIIIDYLPKAGEALKLFREAIQEGKLKVGDENETVVPTKFEDVPKTWLTLFSGGNTGKLVTKLEG</sequence>
<dbReference type="SMART" id="SM00829">
    <property type="entry name" value="PKS_ER"/>
    <property type="match status" value="1"/>
</dbReference>
<dbReference type="CDD" id="cd05288">
    <property type="entry name" value="PGDH"/>
    <property type="match status" value="1"/>
</dbReference>
<dbReference type="EMBL" id="MU404352">
    <property type="protein sequence ID" value="KAI1614705.1"/>
    <property type="molecule type" value="Genomic_DNA"/>
</dbReference>
<gene>
    <name evidence="3" type="ORF">EDD36DRAFT_162610</name>
</gene>
<evidence type="ECO:0000259" key="2">
    <source>
        <dbReference type="SMART" id="SM00829"/>
    </source>
</evidence>
<dbReference type="InterPro" id="IPR041694">
    <property type="entry name" value="ADH_N_2"/>
</dbReference>
<dbReference type="InterPro" id="IPR011032">
    <property type="entry name" value="GroES-like_sf"/>
</dbReference>
<name>A0AAN6E164_9EURO</name>
<dbReference type="InterPro" id="IPR013149">
    <property type="entry name" value="ADH-like_C"/>
</dbReference>
<evidence type="ECO:0000313" key="3">
    <source>
        <dbReference type="EMBL" id="KAI1614705.1"/>
    </source>
</evidence>
<dbReference type="PANTHER" id="PTHR43205">
    <property type="entry name" value="PROSTAGLANDIN REDUCTASE"/>
    <property type="match status" value="1"/>
</dbReference>
<dbReference type="Gene3D" id="3.90.180.10">
    <property type="entry name" value="Medium-chain alcohol dehydrogenases, catalytic domain"/>
    <property type="match status" value="1"/>
</dbReference>
<dbReference type="FunFam" id="3.40.50.720:FF:000121">
    <property type="entry name" value="Prostaglandin reductase 2"/>
    <property type="match status" value="1"/>
</dbReference>
<accession>A0AAN6E164</accession>
<proteinExistence type="predicted"/>
<dbReference type="Gene3D" id="3.40.50.720">
    <property type="entry name" value="NAD(P)-binding Rossmann-like Domain"/>
    <property type="match status" value="1"/>
</dbReference>
<dbReference type="Pfam" id="PF16884">
    <property type="entry name" value="ADH_N_2"/>
    <property type="match status" value="1"/>
</dbReference>
<dbReference type="InterPro" id="IPR045010">
    <property type="entry name" value="MDR_fam"/>
</dbReference>
<dbReference type="SUPFAM" id="SSF50129">
    <property type="entry name" value="GroES-like"/>
    <property type="match status" value="1"/>
</dbReference>
<evidence type="ECO:0000313" key="4">
    <source>
        <dbReference type="Proteomes" id="UP001203852"/>
    </source>
</evidence>
<dbReference type="SUPFAM" id="SSF51735">
    <property type="entry name" value="NAD(P)-binding Rossmann-fold domains"/>
    <property type="match status" value="1"/>
</dbReference>
<dbReference type="Proteomes" id="UP001203852">
    <property type="component" value="Unassembled WGS sequence"/>
</dbReference>
<keyword evidence="1" id="KW-0560">Oxidoreductase</keyword>
<organism evidence="3 4">
    <name type="scientific">Exophiala viscosa</name>
    <dbReference type="NCBI Taxonomy" id="2486360"/>
    <lineage>
        <taxon>Eukaryota</taxon>
        <taxon>Fungi</taxon>
        <taxon>Dikarya</taxon>
        <taxon>Ascomycota</taxon>
        <taxon>Pezizomycotina</taxon>
        <taxon>Eurotiomycetes</taxon>
        <taxon>Chaetothyriomycetidae</taxon>
        <taxon>Chaetothyriales</taxon>
        <taxon>Herpotrichiellaceae</taxon>
        <taxon>Exophiala</taxon>
    </lineage>
</organism>
<feature type="domain" description="Enoyl reductase (ER)" evidence="2">
    <location>
        <begin position="25"/>
        <end position="349"/>
    </location>
</feature>
<reference evidence="3" key="1">
    <citation type="journal article" date="2022" name="bioRxiv">
        <title>Deciphering the potential niche of two novel black yeast fungi from a biological soil crust based on their genomes, phenotypes, and melanin regulation.</title>
        <authorList>
            <consortium name="DOE Joint Genome Institute"/>
            <person name="Carr E.C."/>
            <person name="Barton Q."/>
            <person name="Grambo S."/>
            <person name="Sullivan M."/>
            <person name="Renfro C.M."/>
            <person name="Kuo A."/>
            <person name="Pangilinan J."/>
            <person name="Lipzen A."/>
            <person name="Keymanesh K."/>
            <person name="Savage E."/>
            <person name="Barry K."/>
            <person name="Grigoriev I.V."/>
            <person name="Riekhof W.R."/>
            <person name="Harris S.S."/>
        </authorList>
    </citation>
    <scope>NUCLEOTIDE SEQUENCE</scope>
    <source>
        <strain evidence="3">JF 03-4F</strain>
    </source>
</reference>
<protein>
    <recommendedName>
        <fullName evidence="2">Enoyl reductase (ER) domain-containing protein</fullName>
    </recommendedName>
</protein>
<dbReference type="AlphaFoldDB" id="A0AAN6E164"/>
<comment type="caution">
    <text evidence="3">The sequence shown here is derived from an EMBL/GenBank/DDBJ whole genome shotgun (WGS) entry which is preliminary data.</text>
</comment>
<dbReference type="Pfam" id="PF00107">
    <property type="entry name" value="ADH_zinc_N"/>
    <property type="match status" value="1"/>
</dbReference>